<evidence type="ECO:0000313" key="9">
    <source>
        <dbReference type="EMBL" id="QMR39961.1"/>
    </source>
</evidence>
<evidence type="ECO:0000256" key="7">
    <source>
        <dbReference type="ARBA" id="ARBA00034120"/>
    </source>
</evidence>
<dbReference type="PRINTS" id="PR00866">
    <property type="entry name" value="RNADNAPOLMS"/>
</dbReference>
<evidence type="ECO:0000256" key="2">
    <source>
        <dbReference type="ARBA" id="ARBA00022695"/>
    </source>
</evidence>
<name>A0AAP9QVY2_KLEAE</name>
<dbReference type="GO" id="GO:0051607">
    <property type="term" value="P:defense response to virus"/>
    <property type="evidence" value="ECO:0007669"/>
    <property type="project" value="UniProtKB-KW"/>
</dbReference>
<dbReference type="GO" id="GO:0003964">
    <property type="term" value="F:RNA-directed DNA polymerase activity"/>
    <property type="evidence" value="ECO:0007669"/>
    <property type="project" value="UniProtKB-KW"/>
</dbReference>
<dbReference type="InterPro" id="IPR000123">
    <property type="entry name" value="Reverse_transcriptase_msDNA"/>
</dbReference>
<dbReference type="InterPro" id="IPR043502">
    <property type="entry name" value="DNA/RNA_pol_sf"/>
</dbReference>
<accession>A0AAP9QVY2</accession>
<protein>
    <submittedName>
        <fullName evidence="9">RNA-directed DNA polymerase</fullName>
    </submittedName>
</protein>
<organism evidence="9 10">
    <name type="scientific">Klebsiella aerogenes</name>
    <name type="common">Enterobacter aerogenes</name>
    <dbReference type="NCBI Taxonomy" id="548"/>
    <lineage>
        <taxon>Bacteria</taxon>
        <taxon>Pseudomonadati</taxon>
        <taxon>Pseudomonadota</taxon>
        <taxon>Gammaproteobacteria</taxon>
        <taxon>Enterobacterales</taxon>
        <taxon>Enterobacteriaceae</taxon>
        <taxon>Klebsiella/Raoultella group</taxon>
        <taxon>Klebsiella</taxon>
    </lineage>
</organism>
<dbReference type="EMBL" id="CP055904">
    <property type="protein sequence ID" value="QMR39961.1"/>
    <property type="molecule type" value="Genomic_DNA"/>
</dbReference>
<evidence type="ECO:0000256" key="6">
    <source>
        <dbReference type="ARBA" id="ARBA00023118"/>
    </source>
</evidence>
<keyword evidence="6" id="KW-0051">Antiviral defense</keyword>
<dbReference type="AlphaFoldDB" id="A0AAP9QVY2"/>
<dbReference type="RefSeq" id="WP_182015265.1">
    <property type="nucleotide sequence ID" value="NZ_CP055904.1"/>
</dbReference>
<keyword evidence="1" id="KW-0808">Transferase</keyword>
<dbReference type="SUPFAM" id="SSF56672">
    <property type="entry name" value="DNA/RNA polymerases"/>
    <property type="match status" value="1"/>
</dbReference>
<evidence type="ECO:0000256" key="3">
    <source>
        <dbReference type="ARBA" id="ARBA00022723"/>
    </source>
</evidence>
<keyword evidence="3" id="KW-0479">Metal-binding</keyword>
<dbReference type="Pfam" id="PF00078">
    <property type="entry name" value="RVT_1"/>
    <property type="match status" value="1"/>
</dbReference>
<feature type="domain" description="Reverse transcriptase" evidence="8">
    <location>
        <begin position="1"/>
        <end position="253"/>
    </location>
</feature>
<evidence type="ECO:0000256" key="5">
    <source>
        <dbReference type="ARBA" id="ARBA00022918"/>
    </source>
</evidence>
<dbReference type="PROSITE" id="PS50878">
    <property type="entry name" value="RT_POL"/>
    <property type="match status" value="1"/>
</dbReference>
<dbReference type="CDD" id="cd03487">
    <property type="entry name" value="RT_Bac_retron_II"/>
    <property type="match status" value="1"/>
</dbReference>
<keyword evidence="4" id="KW-0460">Magnesium</keyword>
<dbReference type="GO" id="GO:0046872">
    <property type="term" value="F:metal ion binding"/>
    <property type="evidence" value="ECO:0007669"/>
    <property type="project" value="UniProtKB-KW"/>
</dbReference>
<reference evidence="10" key="1">
    <citation type="submission" date="2020-06" db="EMBL/GenBank/DDBJ databases">
        <title>REHAB project genomes.</title>
        <authorList>
            <person name="Shaw L.P."/>
        </authorList>
    </citation>
    <scope>NUCLEOTIDE SEQUENCE [LARGE SCALE GENOMIC DNA]</scope>
    <source>
        <strain evidence="10">RHBSTW-00938</strain>
    </source>
</reference>
<keyword evidence="5 9" id="KW-0695">RNA-directed DNA polymerase</keyword>
<evidence type="ECO:0000256" key="4">
    <source>
        <dbReference type="ARBA" id="ARBA00022842"/>
    </source>
</evidence>
<comment type="similarity">
    <text evidence="7">Belongs to the bacterial reverse transcriptase family.</text>
</comment>
<gene>
    <name evidence="9" type="ORF">HV331_10960</name>
</gene>
<dbReference type="InterPro" id="IPR000477">
    <property type="entry name" value="RT_dom"/>
</dbReference>
<dbReference type="Proteomes" id="UP000514462">
    <property type="component" value="Chromosome"/>
</dbReference>
<evidence type="ECO:0000313" key="10">
    <source>
        <dbReference type="Proteomes" id="UP000514462"/>
    </source>
</evidence>
<proteinExistence type="inferred from homology"/>
<evidence type="ECO:0000256" key="1">
    <source>
        <dbReference type="ARBA" id="ARBA00022679"/>
    </source>
</evidence>
<dbReference type="GO" id="GO:0003723">
    <property type="term" value="F:RNA binding"/>
    <property type="evidence" value="ECO:0007669"/>
    <property type="project" value="InterPro"/>
</dbReference>
<evidence type="ECO:0000259" key="8">
    <source>
        <dbReference type="PROSITE" id="PS50878"/>
    </source>
</evidence>
<sequence length="392" mass="45793">MDKPYYPFRPISSIPTLAKTLGIHEVLLVNLSNKIDDSYTEFLINVKGKDRTVYEPKHELKRLQKRINHRIFEKVQYPGYLQGGIKDNNNKRDYVENANIHCEHKPNIIISIDIRSFYDNIKSNFVFLIYKNFFHFPDEVANILTKLTTFRNKVPQGACTSSYLANLIFFNSEYSLVSSFRNNSITYTRLLDDVTLSSSKALSESQITASIKEVIGMFNKYNLKHNNKKTKVETQKNSKDSFKITGLWVGHSKPKATRKERRYIRLLVKICENKANTDIYSEEYHAFWNKTSGLVAKLTRLDQSNHKDLRERLNAILPLYDDKSKNKVIRECKIILRYNNKVSLSIGQVDTVNKLIGKLGILSRNNRALSKIWRTKIRKHFKCMPTKKEIWQ</sequence>
<keyword evidence="2" id="KW-0548">Nucleotidyltransferase</keyword>